<protein>
    <submittedName>
        <fullName evidence="2">Uncharacterized protein</fullName>
    </submittedName>
</protein>
<name>A0A7G8P9S3_9MYCO</name>
<accession>A0A7G8P9S3</accession>
<evidence type="ECO:0000313" key="3">
    <source>
        <dbReference type="Proteomes" id="UP000515498"/>
    </source>
</evidence>
<dbReference type="EMBL" id="CP059894">
    <property type="protein sequence ID" value="QNJ91089.1"/>
    <property type="molecule type" value="Genomic_DNA"/>
</dbReference>
<sequence>MMNRADENEFAWALMGSAKPFLADTVNSWLCVKIGAGEQNVAIRELLERFVGNGATLPPALVASLWAWINGFVGSDEETALRDLAVRIRVAQTSHLSPPVHEDDPEVAQLIPRRSERAERKHMQFSAAVDERR</sequence>
<feature type="region of interest" description="Disordered" evidence="1">
    <location>
        <begin position="95"/>
        <end position="133"/>
    </location>
</feature>
<evidence type="ECO:0000256" key="1">
    <source>
        <dbReference type="SAM" id="MobiDB-lite"/>
    </source>
</evidence>
<dbReference type="KEGG" id="mflu:HZU40_23065"/>
<evidence type="ECO:0000313" key="2">
    <source>
        <dbReference type="EMBL" id="QNJ91089.1"/>
    </source>
</evidence>
<proteinExistence type="predicted"/>
<dbReference type="AlphaFoldDB" id="A0A7G8P9S3"/>
<feature type="compositionally biased region" description="Basic and acidic residues" evidence="1">
    <location>
        <begin position="113"/>
        <end position="122"/>
    </location>
</feature>
<organism evidence="2 3">
    <name type="scientific">Mycolicibacterium fluoranthenivorans</name>
    <dbReference type="NCBI Taxonomy" id="258505"/>
    <lineage>
        <taxon>Bacteria</taxon>
        <taxon>Bacillati</taxon>
        <taxon>Actinomycetota</taxon>
        <taxon>Actinomycetes</taxon>
        <taxon>Mycobacteriales</taxon>
        <taxon>Mycobacteriaceae</taxon>
        <taxon>Mycolicibacterium</taxon>
    </lineage>
</organism>
<dbReference type="RefSeq" id="WP_187095927.1">
    <property type="nucleotide sequence ID" value="NZ_CP059894.1"/>
</dbReference>
<gene>
    <name evidence="2" type="ORF">HZU40_23065</name>
</gene>
<reference evidence="2 3" key="1">
    <citation type="submission" date="2020-07" db="EMBL/GenBank/DDBJ databases">
        <title>Draft genome sequence of four isobutane-metabolizing strains capable of cometabolically degrading diverse ether contaminants.</title>
        <authorList>
            <person name="Chen W."/>
            <person name="Faulkner N."/>
            <person name="Smith C."/>
            <person name="Hyman M."/>
        </authorList>
    </citation>
    <scope>NUCLEOTIDE SEQUENCE [LARGE SCALE GENOMIC DNA]</scope>
    <source>
        <strain evidence="2 3">2A</strain>
    </source>
</reference>
<dbReference type="Proteomes" id="UP000515498">
    <property type="component" value="Chromosome"/>
</dbReference>